<dbReference type="EMBL" id="BAAARJ010000016">
    <property type="protein sequence ID" value="GAA2627495.1"/>
    <property type="molecule type" value="Genomic_DNA"/>
</dbReference>
<protein>
    <submittedName>
        <fullName evidence="2">Helix-turn-helix transcriptional regulator</fullName>
    </submittedName>
</protein>
<gene>
    <name evidence="2" type="ORF">GCM10009863_48080</name>
</gene>
<sequence>MGKTGPGGNSLTGAEVTRRFGADVRRVRLARGLKQHHLADGSGYSISYVSKVESGDKVPSEPFAEACDLILGTVDLFTEARRRLLSGENVPDWFVPYMALEAQADKILDFSPTFPMGMLQTEAYGRAVLQAGRLTAQGENVEAVLAARLDRRKLLESSTAPDVWVVLTESCLRTPVGPAAVMREQLDYLVEMAEHPRITMQVLPFSAGASPCASPYTMLRGDGKWMVYVEFPYGGRSYDDEPFLTECVELYDLIRARALGPEASIECIRNISKEYGDD</sequence>
<comment type="caution">
    <text evidence="2">The sequence shown here is derived from an EMBL/GenBank/DDBJ whole genome shotgun (WGS) entry which is preliminary data.</text>
</comment>
<dbReference type="Gene3D" id="1.10.260.40">
    <property type="entry name" value="lambda repressor-like DNA-binding domains"/>
    <property type="match status" value="1"/>
</dbReference>
<dbReference type="Proteomes" id="UP001501447">
    <property type="component" value="Unassembled WGS sequence"/>
</dbReference>
<dbReference type="Pfam" id="PF13560">
    <property type="entry name" value="HTH_31"/>
    <property type="match status" value="1"/>
</dbReference>
<dbReference type="InterPro" id="IPR043917">
    <property type="entry name" value="DUF5753"/>
</dbReference>
<dbReference type="SMART" id="SM00530">
    <property type="entry name" value="HTH_XRE"/>
    <property type="match status" value="1"/>
</dbReference>
<evidence type="ECO:0000313" key="2">
    <source>
        <dbReference type="EMBL" id="GAA2627495.1"/>
    </source>
</evidence>
<dbReference type="PROSITE" id="PS50943">
    <property type="entry name" value="HTH_CROC1"/>
    <property type="match status" value="1"/>
</dbReference>
<feature type="domain" description="HTH cro/C1-type" evidence="1">
    <location>
        <begin position="24"/>
        <end position="77"/>
    </location>
</feature>
<evidence type="ECO:0000259" key="1">
    <source>
        <dbReference type="PROSITE" id="PS50943"/>
    </source>
</evidence>
<evidence type="ECO:0000313" key="3">
    <source>
        <dbReference type="Proteomes" id="UP001501447"/>
    </source>
</evidence>
<accession>A0ABP6CXH8</accession>
<reference evidence="3" key="1">
    <citation type="journal article" date="2019" name="Int. J. Syst. Evol. Microbiol.">
        <title>The Global Catalogue of Microorganisms (GCM) 10K type strain sequencing project: providing services to taxonomists for standard genome sequencing and annotation.</title>
        <authorList>
            <consortium name="The Broad Institute Genomics Platform"/>
            <consortium name="The Broad Institute Genome Sequencing Center for Infectious Disease"/>
            <person name="Wu L."/>
            <person name="Ma J."/>
        </authorList>
    </citation>
    <scope>NUCLEOTIDE SEQUENCE [LARGE SCALE GENOMIC DNA]</scope>
    <source>
        <strain evidence="3">JCM 16373</strain>
    </source>
</reference>
<organism evidence="2 3">
    <name type="scientific">Streptomyces axinellae</name>
    <dbReference type="NCBI Taxonomy" id="552788"/>
    <lineage>
        <taxon>Bacteria</taxon>
        <taxon>Bacillati</taxon>
        <taxon>Actinomycetota</taxon>
        <taxon>Actinomycetes</taxon>
        <taxon>Kitasatosporales</taxon>
        <taxon>Streptomycetaceae</taxon>
        <taxon>Streptomyces</taxon>
    </lineage>
</organism>
<dbReference type="CDD" id="cd00093">
    <property type="entry name" value="HTH_XRE"/>
    <property type="match status" value="1"/>
</dbReference>
<dbReference type="Pfam" id="PF19054">
    <property type="entry name" value="DUF5753"/>
    <property type="match status" value="1"/>
</dbReference>
<name>A0ABP6CXH8_9ACTN</name>
<dbReference type="InterPro" id="IPR010982">
    <property type="entry name" value="Lambda_DNA-bd_dom_sf"/>
</dbReference>
<dbReference type="SUPFAM" id="SSF47413">
    <property type="entry name" value="lambda repressor-like DNA-binding domains"/>
    <property type="match status" value="1"/>
</dbReference>
<keyword evidence="3" id="KW-1185">Reference proteome</keyword>
<dbReference type="InterPro" id="IPR001387">
    <property type="entry name" value="Cro/C1-type_HTH"/>
</dbReference>
<proteinExistence type="predicted"/>